<dbReference type="EMBL" id="JBHTHX010001965">
    <property type="protein sequence ID" value="MFD0889670.1"/>
    <property type="molecule type" value="Genomic_DNA"/>
</dbReference>
<name>A0ABW3E3X1_9ACTN</name>
<accession>A0ABW3E3X1</accession>
<gene>
    <name evidence="2" type="ORF">ACFQ08_34465</name>
</gene>
<evidence type="ECO:0000313" key="2">
    <source>
        <dbReference type="EMBL" id="MFD0889670.1"/>
    </source>
</evidence>
<dbReference type="SUPFAM" id="SSF52777">
    <property type="entry name" value="CoA-dependent acyltransferases"/>
    <property type="match status" value="1"/>
</dbReference>
<feature type="domain" description="Condensation" evidence="1">
    <location>
        <begin position="37"/>
        <end position="96"/>
    </location>
</feature>
<dbReference type="InterPro" id="IPR023213">
    <property type="entry name" value="CAT-like_dom_sf"/>
</dbReference>
<dbReference type="Proteomes" id="UP001597024">
    <property type="component" value="Unassembled WGS sequence"/>
</dbReference>
<sequence length="119" mass="13434">MTETTLSDAKRALLAQRLRRREESRTITARDPSVTPPLSHAQERLWFLEQYRPGTTTYTVPVAVRLRGDLDEDALRRALDEIVTRHEALRMRFLTTEASVKPLATCSHRSGTTSAASKA</sequence>
<feature type="non-terminal residue" evidence="2">
    <location>
        <position position="119"/>
    </location>
</feature>
<proteinExistence type="predicted"/>
<evidence type="ECO:0000313" key="3">
    <source>
        <dbReference type="Proteomes" id="UP001597024"/>
    </source>
</evidence>
<dbReference type="Pfam" id="PF00668">
    <property type="entry name" value="Condensation"/>
    <property type="match status" value="1"/>
</dbReference>
<dbReference type="Gene3D" id="3.30.559.10">
    <property type="entry name" value="Chloramphenicol acetyltransferase-like domain"/>
    <property type="match status" value="1"/>
</dbReference>
<reference evidence="3" key="1">
    <citation type="journal article" date="2019" name="Int. J. Syst. Evol. Microbiol.">
        <title>The Global Catalogue of Microorganisms (GCM) 10K type strain sequencing project: providing services to taxonomists for standard genome sequencing and annotation.</title>
        <authorList>
            <consortium name="The Broad Institute Genomics Platform"/>
            <consortium name="The Broad Institute Genome Sequencing Center for Infectious Disease"/>
            <person name="Wu L."/>
            <person name="Ma J."/>
        </authorList>
    </citation>
    <scope>NUCLEOTIDE SEQUENCE [LARGE SCALE GENOMIC DNA]</scope>
    <source>
        <strain evidence="3">CCUG 62974</strain>
    </source>
</reference>
<evidence type="ECO:0000259" key="1">
    <source>
        <dbReference type="Pfam" id="PF00668"/>
    </source>
</evidence>
<organism evidence="2 3">
    <name type="scientific">Streptosporangium algeriense</name>
    <dbReference type="NCBI Taxonomy" id="1682748"/>
    <lineage>
        <taxon>Bacteria</taxon>
        <taxon>Bacillati</taxon>
        <taxon>Actinomycetota</taxon>
        <taxon>Actinomycetes</taxon>
        <taxon>Streptosporangiales</taxon>
        <taxon>Streptosporangiaceae</taxon>
        <taxon>Streptosporangium</taxon>
    </lineage>
</organism>
<comment type="caution">
    <text evidence="2">The sequence shown here is derived from an EMBL/GenBank/DDBJ whole genome shotgun (WGS) entry which is preliminary data.</text>
</comment>
<keyword evidence="3" id="KW-1185">Reference proteome</keyword>
<protein>
    <submittedName>
        <fullName evidence="2">Condensation domain-containing protein</fullName>
    </submittedName>
</protein>
<dbReference type="InterPro" id="IPR001242">
    <property type="entry name" value="Condensation_dom"/>
</dbReference>